<organism evidence="2 3">
    <name type="scientific">Drosophila gunungcola</name>
    <name type="common">fruit fly</name>
    <dbReference type="NCBI Taxonomy" id="103775"/>
    <lineage>
        <taxon>Eukaryota</taxon>
        <taxon>Metazoa</taxon>
        <taxon>Ecdysozoa</taxon>
        <taxon>Arthropoda</taxon>
        <taxon>Hexapoda</taxon>
        <taxon>Insecta</taxon>
        <taxon>Pterygota</taxon>
        <taxon>Neoptera</taxon>
        <taxon>Endopterygota</taxon>
        <taxon>Diptera</taxon>
        <taxon>Brachycera</taxon>
        <taxon>Muscomorpha</taxon>
        <taxon>Ephydroidea</taxon>
        <taxon>Drosophilidae</taxon>
        <taxon>Drosophila</taxon>
        <taxon>Sophophora</taxon>
    </lineage>
</organism>
<evidence type="ECO:0000313" key="2">
    <source>
        <dbReference type="EMBL" id="KAI8042912.1"/>
    </source>
</evidence>
<dbReference type="PROSITE" id="PS51257">
    <property type="entry name" value="PROKAR_LIPOPROTEIN"/>
    <property type="match status" value="1"/>
</dbReference>
<keyword evidence="1" id="KW-0472">Membrane</keyword>
<comment type="caution">
    <text evidence="2">The sequence shown here is derived from an EMBL/GenBank/DDBJ whole genome shotgun (WGS) entry which is preliminary data.</text>
</comment>
<protein>
    <submittedName>
        <fullName evidence="2">Uncharacterized protein</fullName>
    </submittedName>
</protein>
<keyword evidence="3" id="KW-1185">Reference proteome</keyword>
<accession>A0A9P9YTQ6</accession>
<proteinExistence type="predicted"/>
<dbReference type="Proteomes" id="UP001059596">
    <property type="component" value="Unassembled WGS sequence"/>
</dbReference>
<dbReference type="AlphaFoldDB" id="A0A9P9YTQ6"/>
<feature type="transmembrane region" description="Helical" evidence="1">
    <location>
        <begin position="55"/>
        <end position="79"/>
    </location>
</feature>
<gene>
    <name evidence="2" type="ORF">M5D96_004235</name>
</gene>
<reference evidence="2" key="1">
    <citation type="journal article" date="2023" name="Genome Biol. Evol.">
        <title>Long-read-based Genome Assembly of Drosophila gunungcola Reveals Fewer Chemosensory Genes in Flower-breeding Species.</title>
        <authorList>
            <person name="Negi A."/>
            <person name="Liao B.Y."/>
            <person name="Yeh S.D."/>
        </authorList>
    </citation>
    <scope>NUCLEOTIDE SEQUENCE</scope>
    <source>
        <strain evidence="2">Sukarami</strain>
    </source>
</reference>
<name>A0A9P9YTQ6_9MUSC</name>
<keyword evidence="1" id="KW-1133">Transmembrane helix</keyword>
<evidence type="ECO:0000313" key="3">
    <source>
        <dbReference type="Proteomes" id="UP001059596"/>
    </source>
</evidence>
<evidence type="ECO:0000256" key="1">
    <source>
        <dbReference type="SAM" id="Phobius"/>
    </source>
</evidence>
<dbReference type="EMBL" id="JAMKOV010000002">
    <property type="protein sequence ID" value="KAI8042912.1"/>
    <property type="molecule type" value="Genomic_DNA"/>
</dbReference>
<keyword evidence="1" id="KW-0812">Transmembrane</keyword>
<sequence>MLDPGIRLGRHLTVMWRANERFHPLWPAFGCGCPAIGFRHEGFQLVIQLWKPTPFAYRIAMNALYFISFYGIPIGFIVLHARSQPPGFPVNRNWCDFRPPHLFLSSVLF</sequence>